<evidence type="ECO:0000256" key="2">
    <source>
        <dbReference type="SAM" id="SignalP"/>
    </source>
</evidence>
<feature type="signal peptide" evidence="2">
    <location>
        <begin position="1"/>
        <end position="20"/>
    </location>
</feature>
<feature type="chain" id="PRO_5041372862" evidence="2">
    <location>
        <begin position="21"/>
        <end position="324"/>
    </location>
</feature>
<feature type="region of interest" description="Disordered" evidence="1">
    <location>
        <begin position="283"/>
        <end position="324"/>
    </location>
</feature>
<dbReference type="EMBL" id="CATQJA010002652">
    <property type="protein sequence ID" value="CAJ0577974.1"/>
    <property type="molecule type" value="Genomic_DNA"/>
</dbReference>
<keyword evidence="4" id="KW-1185">Reference proteome</keyword>
<organism evidence="3 4">
    <name type="scientific">Mesorhabditis spiculigera</name>
    <dbReference type="NCBI Taxonomy" id="96644"/>
    <lineage>
        <taxon>Eukaryota</taxon>
        <taxon>Metazoa</taxon>
        <taxon>Ecdysozoa</taxon>
        <taxon>Nematoda</taxon>
        <taxon>Chromadorea</taxon>
        <taxon>Rhabditida</taxon>
        <taxon>Rhabditina</taxon>
        <taxon>Rhabditomorpha</taxon>
        <taxon>Rhabditoidea</taxon>
        <taxon>Rhabditidae</taxon>
        <taxon>Mesorhabditinae</taxon>
        <taxon>Mesorhabditis</taxon>
    </lineage>
</organism>
<evidence type="ECO:0000313" key="4">
    <source>
        <dbReference type="Proteomes" id="UP001177023"/>
    </source>
</evidence>
<accession>A0AA36D122</accession>
<evidence type="ECO:0000256" key="1">
    <source>
        <dbReference type="SAM" id="MobiDB-lite"/>
    </source>
</evidence>
<feature type="compositionally biased region" description="Low complexity" evidence="1">
    <location>
        <begin position="283"/>
        <end position="302"/>
    </location>
</feature>
<feature type="non-terminal residue" evidence="3">
    <location>
        <position position="324"/>
    </location>
</feature>
<keyword evidence="2" id="KW-0732">Signal</keyword>
<protein>
    <submittedName>
        <fullName evidence="3">Uncharacterized protein</fullName>
    </submittedName>
</protein>
<name>A0AA36D122_9BILA</name>
<feature type="compositionally biased region" description="Polar residues" evidence="1">
    <location>
        <begin position="309"/>
        <end position="324"/>
    </location>
</feature>
<dbReference type="AlphaFoldDB" id="A0AA36D122"/>
<evidence type="ECO:0000313" key="3">
    <source>
        <dbReference type="EMBL" id="CAJ0577974.1"/>
    </source>
</evidence>
<gene>
    <name evidence="3" type="ORF">MSPICULIGERA_LOCUS16238</name>
</gene>
<proteinExistence type="predicted"/>
<sequence>MTFTTNLLTILIVFSPFAGAQLNTTALLDFPGVVEPSPPFYTLPEASTIEQPLRGPFCWTDALISAVLIAIVCFCGDDELPLQLQEFLGTAEGETEAPTEAPTAAKPTGIVQMKVRQVPVEQLDDRFQLEMPQLIQDAYLVTPEFGSAHSAMAHPDRCLLYVHYLPEIDAPNAKPRITFRYADREARHYDKRAEEEDSAIEWDFAIDLLDAATYLGRQPTADCDFYAVQRIRIRINESADTTDIGNSQAVIFKVHRGKRSESLETPKREKSLLKRLGGRLRNVLRGTPSSASKTSLNSSSTSLIPPPQTRRSVSMPQLSLHSDC</sequence>
<reference evidence="3" key="1">
    <citation type="submission" date="2023-06" db="EMBL/GenBank/DDBJ databases">
        <authorList>
            <person name="Delattre M."/>
        </authorList>
    </citation>
    <scope>NUCLEOTIDE SEQUENCE</scope>
    <source>
        <strain evidence="3">AF72</strain>
    </source>
</reference>
<dbReference type="Proteomes" id="UP001177023">
    <property type="component" value="Unassembled WGS sequence"/>
</dbReference>
<comment type="caution">
    <text evidence="3">The sequence shown here is derived from an EMBL/GenBank/DDBJ whole genome shotgun (WGS) entry which is preliminary data.</text>
</comment>